<evidence type="ECO:0000256" key="1">
    <source>
        <dbReference type="ARBA" id="ARBA00001946"/>
    </source>
</evidence>
<keyword evidence="7" id="KW-1185">Reference proteome</keyword>
<dbReference type="PANTHER" id="PTHR10656">
    <property type="entry name" value="CELL FATE DETERMINING PROTEIN MAB21-RELATED"/>
    <property type="match status" value="1"/>
</dbReference>
<dbReference type="PANTHER" id="PTHR10656:SF42">
    <property type="entry name" value="CYCLIC GMP-AMP SYNTHASE-LIKE PROTEIN-RELATED"/>
    <property type="match status" value="1"/>
</dbReference>
<protein>
    <recommendedName>
        <fullName evidence="5">Mab-21-like nucleotidyltransferase domain-containing protein</fullName>
    </recommendedName>
</protein>
<dbReference type="InterPro" id="IPR024810">
    <property type="entry name" value="MAB21L/cGLR"/>
</dbReference>
<organism evidence="6 7">
    <name type="scientific">Clytia hemisphaerica</name>
    <dbReference type="NCBI Taxonomy" id="252671"/>
    <lineage>
        <taxon>Eukaryota</taxon>
        <taxon>Metazoa</taxon>
        <taxon>Cnidaria</taxon>
        <taxon>Hydrozoa</taxon>
        <taxon>Hydroidolina</taxon>
        <taxon>Leptothecata</taxon>
        <taxon>Obeliida</taxon>
        <taxon>Clytiidae</taxon>
        <taxon>Clytia</taxon>
    </lineage>
</organism>
<dbReference type="GO" id="GO:0005524">
    <property type="term" value="F:ATP binding"/>
    <property type="evidence" value="ECO:0007669"/>
    <property type="project" value="UniProtKB-KW"/>
</dbReference>
<reference evidence="6" key="1">
    <citation type="submission" date="2021-01" db="UniProtKB">
        <authorList>
            <consortium name="EnsemblMetazoa"/>
        </authorList>
    </citation>
    <scope>IDENTIFICATION</scope>
</reference>
<feature type="domain" description="Mab-21-like nucleotidyltransferase" evidence="5">
    <location>
        <begin position="56"/>
        <end position="248"/>
    </location>
</feature>
<keyword evidence="4" id="KW-0067">ATP-binding</keyword>
<dbReference type="Proteomes" id="UP000594262">
    <property type="component" value="Unplaced"/>
</dbReference>
<name>A0A7M5VGN4_9CNID</name>
<dbReference type="SMART" id="SM01265">
    <property type="entry name" value="Mab-21"/>
    <property type="match status" value="1"/>
</dbReference>
<dbReference type="InterPro" id="IPR046903">
    <property type="entry name" value="Mab-21-like_nuc_Trfase"/>
</dbReference>
<dbReference type="Gene3D" id="1.10.1410.40">
    <property type="match status" value="1"/>
</dbReference>
<dbReference type="OrthoDB" id="6160741at2759"/>
<evidence type="ECO:0000256" key="4">
    <source>
        <dbReference type="ARBA" id="ARBA00022840"/>
    </source>
</evidence>
<evidence type="ECO:0000313" key="6">
    <source>
        <dbReference type="EnsemblMetazoa" id="CLYHEMP010969.1"/>
    </source>
</evidence>
<dbReference type="EnsemblMetazoa" id="CLYHEMT010969.1">
    <property type="protein sequence ID" value="CLYHEMP010969.1"/>
    <property type="gene ID" value="CLYHEMG010969"/>
</dbReference>
<proteinExistence type="inferred from homology"/>
<keyword evidence="3" id="KW-0547">Nucleotide-binding</keyword>
<evidence type="ECO:0000256" key="2">
    <source>
        <dbReference type="ARBA" id="ARBA00008307"/>
    </source>
</evidence>
<evidence type="ECO:0000256" key="3">
    <source>
        <dbReference type="ARBA" id="ARBA00022741"/>
    </source>
</evidence>
<sequence length="388" mass="45108">MERLIFEIDDEYAFVKESEEVSAIKEAVENFMKQIVEEVQKEDERFAIDLIQSGGTYENTKVIQQDEFDFLASLKVFQKAPEGDIDFLVVPKSNVHASIKLCNEKFESVWSDMIIIEGNVKWLDSTKLKQRFNNLVFRVVGLVTSVENLKFITTQTKSWSKSKLLSGCVTFQPPEVFTFLWKDNLKISVDLVPFVNCSNSNLSGYLKDLVTETSNIQSNFLIVNLGLVGRADLFWRLSYSQAETAIFKYFAKEFEFVLVHYRVLKYLNETHFITKNNFQIHLCSTYVLKNALLHQWYQNRLTDDIQKTLIHKTLNYMIECYAKSHLATFFNSNTNILKDSDYSFKINAIKECLIQLENATSLDDFVKSRVVIQEKQGKSLRDRKIKKV</sequence>
<dbReference type="Pfam" id="PF03281">
    <property type="entry name" value="Mab-21"/>
    <property type="match status" value="1"/>
</dbReference>
<dbReference type="AlphaFoldDB" id="A0A7M5VGN4"/>
<dbReference type="Gene3D" id="3.30.460.90">
    <property type="match status" value="1"/>
</dbReference>
<evidence type="ECO:0000313" key="7">
    <source>
        <dbReference type="Proteomes" id="UP000594262"/>
    </source>
</evidence>
<accession>A0A7M5VGN4</accession>
<comment type="similarity">
    <text evidence="2">Belongs to the mab-21 family.</text>
</comment>
<comment type="cofactor">
    <cofactor evidence="1">
        <name>Mg(2+)</name>
        <dbReference type="ChEBI" id="CHEBI:18420"/>
    </cofactor>
</comment>
<evidence type="ECO:0000259" key="5">
    <source>
        <dbReference type="Pfam" id="PF03281"/>
    </source>
</evidence>